<comment type="function">
    <text evidence="8">Transfers the 4'-phosphopantetheine moiety from coenzyme A to a Ser of acyl-carrier-protein.</text>
</comment>
<dbReference type="InterPro" id="IPR004568">
    <property type="entry name" value="Ppantetheine-prot_Trfase_dom"/>
</dbReference>
<dbReference type="InterPro" id="IPR008278">
    <property type="entry name" value="4-PPantetheinyl_Trfase_dom"/>
</dbReference>
<keyword evidence="2 8" id="KW-0808">Transferase</keyword>
<keyword evidence="8" id="KW-0963">Cytoplasm</keyword>
<dbReference type="NCBIfam" id="TIGR00556">
    <property type="entry name" value="pantethn_trn"/>
    <property type="match status" value="1"/>
</dbReference>
<evidence type="ECO:0000256" key="6">
    <source>
        <dbReference type="ARBA" id="ARBA00023098"/>
    </source>
</evidence>
<dbReference type="InterPro" id="IPR037143">
    <property type="entry name" value="4-PPantetheinyl_Trfase_dom_sf"/>
</dbReference>
<comment type="cofactor">
    <cofactor evidence="8">
        <name>Mg(2+)</name>
        <dbReference type="ChEBI" id="CHEBI:18420"/>
    </cofactor>
</comment>
<keyword evidence="5 8" id="KW-0460">Magnesium</keyword>
<feature type="binding site" evidence="8">
    <location>
        <position position="8"/>
    </location>
    <ligand>
        <name>Mg(2+)</name>
        <dbReference type="ChEBI" id="CHEBI:18420"/>
    </ligand>
</feature>
<evidence type="ECO:0000256" key="2">
    <source>
        <dbReference type="ARBA" id="ARBA00022679"/>
    </source>
</evidence>
<dbReference type="HAMAP" id="MF_00101">
    <property type="entry name" value="AcpS"/>
    <property type="match status" value="1"/>
</dbReference>
<dbReference type="NCBIfam" id="TIGR00516">
    <property type="entry name" value="acpS"/>
    <property type="match status" value="1"/>
</dbReference>
<sequence length="128" mass="14086">MICGLGVDLVQVERVERLLRDYGERFLRRIFSEEEIAYARGKSRQAEALAASFAAKEALGKALGTGLSGFSPREVALVRDPRSGQPGLFLRGRAREMVFSRADRLWVSITHEAGLALAVVVLEKGGQR</sequence>
<evidence type="ECO:0000313" key="10">
    <source>
        <dbReference type="EMBL" id="HFC97961.1"/>
    </source>
</evidence>
<dbReference type="SUPFAM" id="SSF56214">
    <property type="entry name" value="4'-phosphopantetheinyl transferase"/>
    <property type="match status" value="1"/>
</dbReference>
<comment type="caution">
    <text evidence="10">The sequence shown here is derived from an EMBL/GenBank/DDBJ whole genome shotgun (WGS) entry which is preliminary data.</text>
</comment>
<evidence type="ECO:0000256" key="1">
    <source>
        <dbReference type="ARBA" id="ARBA00022516"/>
    </source>
</evidence>
<evidence type="ECO:0000256" key="3">
    <source>
        <dbReference type="ARBA" id="ARBA00022723"/>
    </source>
</evidence>
<dbReference type="GO" id="GO:0008897">
    <property type="term" value="F:holo-[acyl-carrier-protein] synthase activity"/>
    <property type="evidence" value="ECO:0007669"/>
    <property type="project" value="UniProtKB-UniRule"/>
</dbReference>
<evidence type="ECO:0000259" key="9">
    <source>
        <dbReference type="Pfam" id="PF01648"/>
    </source>
</evidence>
<keyword evidence="7 8" id="KW-0275">Fatty acid biosynthesis</keyword>
<reference evidence="10" key="1">
    <citation type="journal article" date="2020" name="mSystems">
        <title>Genome- and Community-Level Interaction Insights into Carbon Utilization and Element Cycling Functions of Hydrothermarchaeota in Hydrothermal Sediment.</title>
        <authorList>
            <person name="Zhou Z."/>
            <person name="Liu Y."/>
            <person name="Xu W."/>
            <person name="Pan J."/>
            <person name="Luo Z.H."/>
            <person name="Li M."/>
        </authorList>
    </citation>
    <scope>NUCLEOTIDE SEQUENCE [LARGE SCALE GENOMIC DNA]</scope>
    <source>
        <strain evidence="10">HyVt-483</strain>
    </source>
</reference>
<evidence type="ECO:0000256" key="7">
    <source>
        <dbReference type="ARBA" id="ARBA00023160"/>
    </source>
</evidence>
<keyword evidence="6 8" id="KW-0443">Lipid metabolism</keyword>
<evidence type="ECO:0000256" key="4">
    <source>
        <dbReference type="ARBA" id="ARBA00022832"/>
    </source>
</evidence>
<evidence type="ECO:0000256" key="5">
    <source>
        <dbReference type="ARBA" id="ARBA00022842"/>
    </source>
</evidence>
<dbReference type="GO" id="GO:0000287">
    <property type="term" value="F:magnesium ion binding"/>
    <property type="evidence" value="ECO:0007669"/>
    <property type="project" value="UniProtKB-UniRule"/>
</dbReference>
<feature type="binding site" evidence="8">
    <location>
        <position position="57"/>
    </location>
    <ligand>
        <name>Mg(2+)</name>
        <dbReference type="ChEBI" id="CHEBI:18420"/>
    </ligand>
</feature>
<name>A0A7C3GKS3_9BACT</name>
<keyword evidence="3 8" id="KW-0479">Metal-binding</keyword>
<dbReference type="Proteomes" id="UP000886043">
    <property type="component" value="Unassembled WGS sequence"/>
</dbReference>
<organism evidence="10">
    <name type="scientific">Thermosulfurimonas dismutans</name>
    <dbReference type="NCBI Taxonomy" id="999894"/>
    <lineage>
        <taxon>Bacteria</taxon>
        <taxon>Pseudomonadati</taxon>
        <taxon>Thermodesulfobacteriota</taxon>
        <taxon>Thermodesulfobacteria</taxon>
        <taxon>Thermodesulfobacteriales</taxon>
        <taxon>Thermodesulfobacteriaceae</taxon>
        <taxon>Thermosulfurimonas</taxon>
    </lineage>
</organism>
<dbReference type="GO" id="GO:0005737">
    <property type="term" value="C:cytoplasm"/>
    <property type="evidence" value="ECO:0007669"/>
    <property type="project" value="UniProtKB-SubCell"/>
</dbReference>
<dbReference type="EMBL" id="DRMH01000076">
    <property type="protein sequence ID" value="HFC97961.1"/>
    <property type="molecule type" value="Genomic_DNA"/>
</dbReference>
<feature type="domain" description="4'-phosphopantetheinyl transferase" evidence="9">
    <location>
        <begin position="4"/>
        <end position="96"/>
    </location>
</feature>
<proteinExistence type="inferred from homology"/>
<protein>
    <recommendedName>
        <fullName evidence="8">Holo-[acyl-carrier-protein] synthase</fullName>
        <shortName evidence="8">Holo-ACP synthase</shortName>
        <ecNumber evidence="8">2.7.8.7</ecNumber>
    </recommendedName>
    <alternativeName>
        <fullName evidence="8">4'-phosphopantetheinyl transferase AcpS</fullName>
    </alternativeName>
</protein>
<gene>
    <name evidence="8 10" type="primary">acpS</name>
    <name evidence="10" type="ORF">ENJ40_05840</name>
</gene>
<dbReference type="Pfam" id="PF01648">
    <property type="entry name" value="ACPS"/>
    <property type="match status" value="1"/>
</dbReference>
<dbReference type="InterPro" id="IPR002582">
    <property type="entry name" value="ACPS"/>
</dbReference>
<dbReference type="GO" id="GO:0006633">
    <property type="term" value="P:fatty acid biosynthetic process"/>
    <property type="evidence" value="ECO:0007669"/>
    <property type="project" value="UniProtKB-UniRule"/>
</dbReference>
<accession>A0A7C3GKS3</accession>
<comment type="subcellular location">
    <subcellularLocation>
        <location evidence="8">Cytoplasm</location>
    </subcellularLocation>
</comment>
<dbReference type="EC" id="2.7.8.7" evidence="8"/>
<dbReference type="AlphaFoldDB" id="A0A7C3GKS3"/>
<comment type="catalytic activity">
    <reaction evidence="8">
        <text>apo-[ACP] + CoA = holo-[ACP] + adenosine 3',5'-bisphosphate + H(+)</text>
        <dbReference type="Rhea" id="RHEA:12068"/>
        <dbReference type="Rhea" id="RHEA-COMP:9685"/>
        <dbReference type="Rhea" id="RHEA-COMP:9690"/>
        <dbReference type="ChEBI" id="CHEBI:15378"/>
        <dbReference type="ChEBI" id="CHEBI:29999"/>
        <dbReference type="ChEBI" id="CHEBI:57287"/>
        <dbReference type="ChEBI" id="CHEBI:58343"/>
        <dbReference type="ChEBI" id="CHEBI:64479"/>
        <dbReference type="EC" id="2.7.8.7"/>
    </reaction>
</comment>
<keyword evidence="4 8" id="KW-0276">Fatty acid metabolism</keyword>
<evidence type="ECO:0000256" key="8">
    <source>
        <dbReference type="HAMAP-Rule" id="MF_00101"/>
    </source>
</evidence>
<dbReference type="Gene3D" id="3.90.470.20">
    <property type="entry name" value="4'-phosphopantetheinyl transferase domain"/>
    <property type="match status" value="1"/>
</dbReference>
<keyword evidence="1 8" id="KW-0444">Lipid biosynthesis</keyword>
<comment type="similarity">
    <text evidence="8">Belongs to the P-Pant transferase superfamily. AcpS family.</text>
</comment>